<comment type="similarity">
    <text evidence="1 2">Belongs to the small heat shock protein (HSP20) family.</text>
</comment>
<dbReference type="AlphaFoldDB" id="A0A1G2CHQ5"/>
<dbReference type="PANTHER" id="PTHR11527">
    <property type="entry name" value="HEAT-SHOCK PROTEIN 20 FAMILY MEMBER"/>
    <property type="match status" value="1"/>
</dbReference>
<evidence type="ECO:0000259" key="4">
    <source>
        <dbReference type="PROSITE" id="PS01031"/>
    </source>
</evidence>
<dbReference type="InterPro" id="IPR007052">
    <property type="entry name" value="CS_dom"/>
</dbReference>
<feature type="domain" description="CS" evidence="5">
    <location>
        <begin position="63"/>
        <end position="167"/>
    </location>
</feature>
<dbReference type="Gene3D" id="2.60.40.790">
    <property type="match status" value="1"/>
</dbReference>
<evidence type="ECO:0000256" key="1">
    <source>
        <dbReference type="PROSITE-ProRule" id="PRU00285"/>
    </source>
</evidence>
<protein>
    <submittedName>
        <fullName evidence="6">Uncharacterized protein</fullName>
    </submittedName>
</protein>
<dbReference type="SUPFAM" id="SSF49764">
    <property type="entry name" value="HSP20-like chaperones"/>
    <property type="match status" value="1"/>
</dbReference>
<feature type="region of interest" description="Disordered" evidence="3">
    <location>
        <begin position="1"/>
        <end position="52"/>
    </location>
</feature>
<evidence type="ECO:0000256" key="2">
    <source>
        <dbReference type="RuleBase" id="RU003616"/>
    </source>
</evidence>
<dbReference type="CDD" id="cd06464">
    <property type="entry name" value="ACD_sHsps-like"/>
    <property type="match status" value="1"/>
</dbReference>
<comment type="caution">
    <text evidence="6">The sequence shown here is derived from an EMBL/GenBank/DDBJ whole genome shotgun (WGS) entry which is preliminary data.</text>
</comment>
<evidence type="ECO:0000313" key="7">
    <source>
        <dbReference type="Proteomes" id="UP000176287"/>
    </source>
</evidence>
<name>A0A1G2CHQ5_9BACT</name>
<dbReference type="Pfam" id="PF00011">
    <property type="entry name" value="HSP20"/>
    <property type="match status" value="1"/>
</dbReference>
<dbReference type="PROSITE" id="PS01031">
    <property type="entry name" value="SHSP"/>
    <property type="match status" value="1"/>
</dbReference>
<evidence type="ECO:0000256" key="3">
    <source>
        <dbReference type="SAM" id="MobiDB-lite"/>
    </source>
</evidence>
<feature type="compositionally biased region" description="Basic and acidic residues" evidence="3">
    <location>
        <begin position="1"/>
        <end position="14"/>
    </location>
</feature>
<dbReference type="EMBL" id="MHKZ01000027">
    <property type="protein sequence ID" value="OGZ00181.1"/>
    <property type="molecule type" value="Genomic_DNA"/>
</dbReference>
<reference evidence="6 7" key="1">
    <citation type="journal article" date="2016" name="Nat. Commun.">
        <title>Thousands of microbial genomes shed light on interconnected biogeochemical processes in an aquifer system.</title>
        <authorList>
            <person name="Anantharaman K."/>
            <person name="Brown C.T."/>
            <person name="Hug L.A."/>
            <person name="Sharon I."/>
            <person name="Castelle C.J."/>
            <person name="Probst A.J."/>
            <person name="Thomas B.C."/>
            <person name="Singh A."/>
            <person name="Wilkins M.J."/>
            <person name="Karaoz U."/>
            <person name="Brodie E.L."/>
            <person name="Williams K.H."/>
            <person name="Hubbard S.S."/>
            <person name="Banfield J.F."/>
        </authorList>
    </citation>
    <scope>NUCLEOTIDE SEQUENCE [LARGE SCALE GENOMIC DNA]</scope>
</reference>
<dbReference type="Proteomes" id="UP000176287">
    <property type="component" value="Unassembled WGS sequence"/>
</dbReference>
<dbReference type="STRING" id="1798649.A3B13_01580"/>
<organism evidence="6 7">
    <name type="scientific">Candidatus Liptonbacteria bacterium RIFCSPLOWO2_01_FULL_45_15</name>
    <dbReference type="NCBI Taxonomy" id="1798649"/>
    <lineage>
        <taxon>Bacteria</taxon>
        <taxon>Candidatus Liptoniibacteriota</taxon>
    </lineage>
</organism>
<sequence length="171" mass="18961">MPNSEEKFFEDLAKGADGSSRAPKLGEADGEAGGHHYKVKTDEKGSNGKTVVKKPADDEIAAEGKLTIDVYQTPTEIVIESAIAGVKPEDLDIDVSSDLITIKGERHHDEKIKEEDYFYQECYWGRFSRSVILPEEVDPDNASVNFKNGILTVKLPKLQKKKAKKLKVKAE</sequence>
<dbReference type="PROSITE" id="PS51203">
    <property type="entry name" value="CS"/>
    <property type="match status" value="1"/>
</dbReference>
<accession>A0A1G2CHQ5</accession>
<dbReference type="InterPro" id="IPR008978">
    <property type="entry name" value="HSP20-like_chaperone"/>
</dbReference>
<evidence type="ECO:0000259" key="5">
    <source>
        <dbReference type="PROSITE" id="PS51203"/>
    </source>
</evidence>
<proteinExistence type="inferred from homology"/>
<gene>
    <name evidence="6" type="ORF">A3B13_01580</name>
</gene>
<dbReference type="InterPro" id="IPR002068">
    <property type="entry name" value="A-crystallin/Hsp20_dom"/>
</dbReference>
<feature type="domain" description="SHSP" evidence="4">
    <location>
        <begin position="59"/>
        <end position="171"/>
    </location>
</feature>
<evidence type="ECO:0000313" key="6">
    <source>
        <dbReference type="EMBL" id="OGZ00181.1"/>
    </source>
</evidence>
<dbReference type="InterPro" id="IPR031107">
    <property type="entry name" value="Small_HSP"/>
</dbReference>